<accession>A0A369B1V3</accession>
<organism evidence="1 2">
    <name type="scientific">Fontibacillus phaseoli</name>
    <dbReference type="NCBI Taxonomy" id="1416533"/>
    <lineage>
        <taxon>Bacteria</taxon>
        <taxon>Bacillati</taxon>
        <taxon>Bacillota</taxon>
        <taxon>Bacilli</taxon>
        <taxon>Bacillales</taxon>
        <taxon>Paenibacillaceae</taxon>
        <taxon>Fontibacillus</taxon>
    </lineage>
</organism>
<comment type="caution">
    <text evidence="1">The sequence shown here is derived from an EMBL/GenBank/DDBJ whole genome shotgun (WGS) entry which is preliminary data.</text>
</comment>
<gene>
    <name evidence="1" type="ORF">DFP94_11724</name>
</gene>
<proteinExistence type="predicted"/>
<keyword evidence="2" id="KW-1185">Reference proteome</keyword>
<dbReference type="EMBL" id="QPJW01000017">
    <property type="protein sequence ID" value="RCX14416.1"/>
    <property type="molecule type" value="Genomic_DNA"/>
</dbReference>
<reference evidence="1 2" key="1">
    <citation type="submission" date="2018-07" db="EMBL/GenBank/DDBJ databases">
        <title>Genomic Encyclopedia of Type Strains, Phase III (KMG-III): the genomes of soil and plant-associated and newly described type strains.</title>
        <authorList>
            <person name="Whitman W."/>
        </authorList>
    </citation>
    <scope>NUCLEOTIDE SEQUENCE [LARGE SCALE GENOMIC DNA]</scope>
    <source>
        <strain evidence="1 2">CECT 8333</strain>
    </source>
</reference>
<sequence>MFTILHPALHLTEGWVTGKLLHGLMIQTNKYVFIQKCPDLFGCHFFVFLCPFRYVFLQNGLRYIDLKSPEIRIA</sequence>
<dbReference type="Proteomes" id="UP000253090">
    <property type="component" value="Unassembled WGS sequence"/>
</dbReference>
<name>A0A369B1V3_9BACL</name>
<protein>
    <submittedName>
        <fullName evidence="1">Uncharacterized protein</fullName>
    </submittedName>
</protein>
<dbReference type="AlphaFoldDB" id="A0A369B1V3"/>
<evidence type="ECO:0000313" key="1">
    <source>
        <dbReference type="EMBL" id="RCX14416.1"/>
    </source>
</evidence>
<evidence type="ECO:0000313" key="2">
    <source>
        <dbReference type="Proteomes" id="UP000253090"/>
    </source>
</evidence>